<organism evidence="1 2">
    <name type="scientific">Batillaria attramentaria</name>
    <dbReference type="NCBI Taxonomy" id="370345"/>
    <lineage>
        <taxon>Eukaryota</taxon>
        <taxon>Metazoa</taxon>
        <taxon>Spiralia</taxon>
        <taxon>Lophotrochozoa</taxon>
        <taxon>Mollusca</taxon>
        <taxon>Gastropoda</taxon>
        <taxon>Caenogastropoda</taxon>
        <taxon>Sorbeoconcha</taxon>
        <taxon>Cerithioidea</taxon>
        <taxon>Batillariidae</taxon>
        <taxon>Batillaria</taxon>
    </lineage>
</organism>
<dbReference type="Proteomes" id="UP001519460">
    <property type="component" value="Unassembled WGS sequence"/>
</dbReference>
<evidence type="ECO:0000313" key="1">
    <source>
        <dbReference type="EMBL" id="KAK7462597.1"/>
    </source>
</evidence>
<comment type="caution">
    <text evidence="1">The sequence shown here is derived from an EMBL/GenBank/DDBJ whole genome shotgun (WGS) entry which is preliminary data.</text>
</comment>
<reference evidence="1 2" key="1">
    <citation type="journal article" date="2023" name="Sci. Data">
        <title>Genome assembly of the Korean intertidal mud-creeper Batillaria attramentaria.</title>
        <authorList>
            <person name="Patra A.K."/>
            <person name="Ho P.T."/>
            <person name="Jun S."/>
            <person name="Lee S.J."/>
            <person name="Kim Y."/>
            <person name="Won Y.J."/>
        </authorList>
    </citation>
    <scope>NUCLEOTIDE SEQUENCE [LARGE SCALE GENOMIC DNA]</scope>
    <source>
        <strain evidence="1">Wonlab-2016</strain>
    </source>
</reference>
<proteinExistence type="predicted"/>
<gene>
    <name evidence="1" type="ORF">BaRGS_00038350</name>
</gene>
<protein>
    <submittedName>
        <fullName evidence="1">Uncharacterized protein</fullName>
    </submittedName>
</protein>
<sequence>MRRASALVGFVTLMPPGQVIFPGQYLCDRSFNVNHRLSIGHAMSTKGRIKKSILAGSQLEHWHAKGYTRRLRPFSIQYSTAERIADPYAGVVDRDRSLKAAAEF</sequence>
<accession>A0ABD0J6M7</accession>
<keyword evidence="2" id="KW-1185">Reference proteome</keyword>
<evidence type="ECO:0000313" key="2">
    <source>
        <dbReference type="Proteomes" id="UP001519460"/>
    </source>
</evidence>
<dbReference type="EMBL" id="JACVVK020000615">
    <property type="protein sequence ID" value="KAK7462597.1"/>
    <property type="molecule type" value="Genomic_DNA"/>
</dbReference>
<name>A0ABD0J6M7_9CAEN</name>
<dbReference type="AlphaFoldDB" id="A0ABD0J6M7"/>